<sequence length="107" mass="11579">MNAKEAKAFSLLICRCTFSVLFFWCLVVSGICIFQTTRNIGKLNKTDGSHVVSTVLCILTPILTALLAAYAFRALRDVPPKTEAVFLSTSAILCYVLGFIGLTLGSV</sequence>
<name>A0A1D1V873_RAMVA</name>
<keyword evidence="1" id="KW-1133">Transmembrane helix</keyword>
<dbReference type="Proteomes" id="UP000186922">
    <property type="component" value="Unassembled WGS sequence"/>
</dbReference>
<feature type="transmembrane region" description="Helical" evidence="1">
    <location>
        <begin position="84"/>
        <end position="104"/>
    </location>
</feature>
<protein>
    <submittedName>
        <fullName evidence="2">Uncharacterized protein</fullName>
    </submittedName>
</protein>
<accession>A0A1D1V873</accession>
<keyword evidence="1" id="KW-0812">Transmembrane</keyword>
<reference evidence="2 3" key="1">
    <citation type="journal article" date="2016" name="Nat. Commun.">
        <title>Extremotolerant tardigrade genome and improved radiotolerance of human cultured cells by tardigrade-unique protein.</title>
        <authorList>
            <person name="Hashimoto T."/>
            <person name="Horikawa D.D."/>
            <person name="Saito Y."/>
            <person name="Kuwahara H."/>
            <person name="Kozuka-Hata H."/>
            <person name="Shin-I T."/>
            <person name="Minakuchi Y."/>
            <person name="Ohishi K."/>
            <person name="Motoyama A."/>
            <person name="Aizu T."/>
            <person name="Enomoto A."/>
            <person name="Kondo K."/>
            <person name="Tanaka S."/>
            <person name="Hara Y."/>
            <person name="Koshikawa S."/>
            <person name="Sagara H."/>
            <person name="Miura T."/>
            <person name="Yokobori S."/>
            <person name="Miyagawa K."/>
            <person name="Suzuki Y."/>
            <person name="Kubo T."/>
            <person name="Oyama M."/>
            <person name="Kohara Y."/>
            <person name="Fujiyama A."/>
            <person name="Arakawa K."/>
            <person name="Katayama T."/>
            <person name="Toyoda A."/>
            <person name="Kunieda T."/>
        </authorList>
    </citation>
    <scope>NUCLEOTIDE SEQUENCE [LARGE SCALE GENOMIC DNA]</scope>
    <source>
        <strain evidence="2 3">YOKOZUNA-1</strain>
    </source>
</reference>
<evidence type="ECO:0000313" key="2">
    <source>
        <dbReference type="EMBL" id="GAU97110.1"/>
    </source>
</evidence>
<comment type="caution">
    <text evidence="2">The sequence shown here is derived from an EMBL/GenBank/DDBJ whole genome shotgun (WGS) entry which is preliminary data.</text>
</comment>
<proteinExistence type="predicted"/>
<feature type="transmembrane region" description="Helical" evidence="1">
    <location>
        <begin position="12"/>
        <end position="36"/>
    </location>
</feature>
<dbReference type="EMBL" id="BDGG01000004">
    <property type="protein sequence ID" value="GAU97110.1"/>
    <property type="molecule type" value="Genomic_DNA"/>
</dbReference>
<evidence type="ECO:0000256" key="1">
    <source>
        <dbReference type="SAM" id="Phobius"/>
    </source>
</evidence>
<organism evidence="2 3">
    <name type="scientific">Ramazzottius varieornatus</name>
    <name type="common">Water bear</name>
    <name type="synonym">Tardigrade</name>
    <dbReference type="NCBI Taxonomy" id="947166"/>
    <lineage>
        <taxon>Eukaryota</taxon>
        <taxon>Metazoa</taxon>
        <taxon>Ecdysozoa</taxon>
        <taxon>Tardigrada</taxon>
        <taxon>Eutardigrada</taxon>
        <taxon>Parachela</taxon>
        <taxon>Hypsibioidea</taxon>
        <taxon>Ramazzottiidae</taxon>
        <taxon>Ramazzottius</taxon>
    </lineage>
</organism>
<keyword evidence="3" id="KW-1185">Reference proteome</keyword>
<evidence type="ECO:0000313" key="3">
    <source>
        <dbReference type="Proteomes" id="UP000186922"/>
    </source>
</evidence>
<gene>
    <name evidence="2" type="primary">RvY_08463-1</name>
    <name evidence="2" type="synonym">RvY_08463.1</name>
    <name evidence="2" type="ORF">RvY_08463</name>
</gene>
<feature type="transmembrane region" description="Helical" evidence="1">
    <location>
        <begin position="48"/>
        <end position="72"/>
    </location>
</feature>
<keyword evidence="1" id="KW-0472">Membrane</keyword>
<dbReference type="AlphaFoldDB" id="A0A1D1V873"/>